<comment type="caution">
    <text evidence="4">The sequence shown here is derived from an EMBL/GenBank/DDBJ whole genome shotgun (WGS) entry which is preliminary data.</text>
</comment>
<name>A0ABD6ELX5_9BILA</name>
<gene>
    <name evidence="4" type="ORF">AB6A40_006911</name>
</gene>
<evidence type="ECO:0000256" key="2">
    <source>
        <dbReference type="SAM" id="Phobius"/>
    </source>
</evidence>
<organism evidence="4 5">
    <name type="scientific">Gnathostoma spinigerum</name>
    <dbReference type="NCBI Taxonomy" id="75299"/>
    <lineage>
        <taxon>Eukaryota</taxon>
        <taxon>Metazoa</taxon>
        <taxon>Ecdysozoa</taxon>
        <taxon>Nematoda</taxon>
        <taxon>Chromadorea</taxon>
        <taxon>Rhabditida</taxon>
        <taxon>Spirurina</taxon>
        <taxon>Gnathostomatomorpha</taxon>
        <taxon>Gnathostomatoidea</taxon>
        <taxon>Gnathostomatidae</taxon>
        <taxon>Gnathostoma</taxon>
    </lineage>
</organism>
<dbReference type="SUPFAM" id="SSF51445">
    <property type="entry name" value="(Trans)glycosidases"/>
    <property type="match status" value="1"/>
</dbReference>
<dbReference type="EMBL" id="JBGFUD010005214">
    <property type="protein sequence ID" value="MFH4980202.1"/>
    <property type="molecule type" value="Genomic_DNA"/>
</dbReference>
<evidence type="ECO:0000259" key="3">
    <source>
        <dbReference type="SMART" id="SM00642"/>
    </source>
</evidence>
<dbReference type="PANTHER" id="PTHR10357:SF230">
    <property type="entry name" value="GLYCOSYL HYDROLASE FAMILY 13 CATALYTIC DOMAIN-CONTAINING PROTEIN"/>
    <property type="match status" value="1"/>
</dbReference>
<keyword evidence="2" id="KW-0812">Transmembrane</keyword>
<keyword evidence="2" id="KW-1133">Transmembrane helix</keyword>
<dbReference type="InterPro" id="IPR006047">
    <property type="entry name" value="GH13_cat_dom"/>
</dbReference>
<dbReference type="Pfam" id="PF16028">
    <property type="entry name" value="SLC3A2_N"/>
    <property type="match status" value="1"/>
</dbReference>
<dbReference type="Pfam" id="PF00128">
    <property type="entry name" value="Alpha-amylase"/>
    <property type="match status" value="1"/>
</dbReference>
<dbReference type="InterPro" id="IPR017853">
    <property type="entry name" value="GH"/>
</dbReference>
<dbReference type="Proteomes" id="UP001608902">
    <property type="component" value="Unassembled WGS sequence"/>
</dbReference>
<feature type="transmembrane region" description="Helical" evidence="2">
    <location>
        <begin position="105"/>
        <end position="128"/>
    </location>
</feature>
<dbReference type="PANTHER" id="PTHR10357">
    <property type="entry name" value="ALPHA-AMYLASE FAMILY MEMBER"/>
    <property type="match status" value="1"/>
</dbReference>
<feature type="domain" description="Glycosyl hydrolase family 13 catalytic" evidence="3">
    <location>
        <begin position="148"/>
        <end position="522"/>
    </location>
</feature>
<reference evidence="4 5" key="1">
    <citation type="submission" date="2024-08" db="EMBL/GenBank/DDBJ databases">
        <title>Gnathostoma spinigerum genome.</title>
        <authorList>
            <person name="Gonzalez-Bertolin B."/>
            <person name="Monzon S."/>
            <person name="Zaballos A."/>
            <person name="Jimenez P."/>
            <person name="Dekumyoy P."/>
            <person name="Varona S."/>
            <person name="Cuesta I."/>
            <person name="Sumanam S."/>
            <person name="Adisakwattana P."/>
            <person name="Gasser R.B."/>
            <person name="Hernandez-Gonzalez A."/>
            <person name="Young N.D."/>
            <person name="Perteguer M.J."/>
        </authorList>
    </citation>
    <scope>NUCLEOTIDE SEQUENCE [LARGE SCALE GENOMIC DNA]</scope>
    <source>
        <strain evidence="4">AL3</strain>
        <tissue evidence="4">Liver</tissue>
    </source>
</reference>
<evidence type="ECO:0000313" key="5">
    <source>
        <dbReference type="Proteomes" id="UP001608902"/>
    </source>
</evidence>
<dbReference type="SMART" id="SM00642">
    <property type="entry name" value="Aamy"/>
    <property type="match status" value="1"/>
</dbReference>
<keyword evidence="5" id="KW-1185">Reference proteome</keyword>
<protein>
    <recommendedName>
        <fullName evidence="3">Glycosyl hydrolase family 13 catalytic domain-containing protein</fullName>
    </recommendedName>
</protein>
<keyword evidence="2" id="KW-0472">Membrane</keyword>
<feature type="region of interest" description="Disordered" evidence="1">
    <location>
        <begin position="58"/>
        <end position="81"/>
    </location>
</feature>
<sequence>MSATDAFMPGPAGRVPTLYDVEKGHKSESYIIAITSVSKKDDPHIPVKYSKADEAVDGIEPAPTTPLQPPSTDTHKKERPEDTVGLTIDELEPYRNDPFWKFLRWILFILFWLLWILLFLAAILIVVFNPGCPAKFKPNWWQTSITYHLWVPSFKDSDNNGVGDVKGIVDQLEHLRRIGVKTVWPSPFLQSDNYSDVIRDFKAMNSRFGVNTDAYALIDAVHDKGMKIVIDLPIAVTSNEHEWFLKSAHASLSEFSNFSDFYHWRSSGNPDFYTEYGNTSAFYFHRKHEPNAPVLNWQSQSVRDEIFDVISYWIDKGIDGFKLTDIEYLAGMSGSGNPNWQAIFDILRDIENHVSTYSNSSEQARDKKIILFVERRDASENDKRRLAETGVDSVINYELDEVVKDSQVCSTLESSIGGCVHELLSDTIDFHERVPLVFPVWEFGNPFISRLASRVRSRVQSELLTMVQLLLPWTNSFYYGEEIGMMDLDNETSIPPQQGAMQWDDSKNGGFSAAANPQIPTNPDYKEVNWKVCFLISPAIIRQFLNDKKYLYNISMFVHGILKRGDP</sequence>
<accession>A0ABD6ELX5</accession>
<evidence type="ECO:0000256" key="1">
    <source>
        <dbReference type="SAM" id="MobiDB-lite"/>
    </source>
</evidence>
<dbReference type="Gene3D" id="3.20.20.80">
    <property type="entry name" value="Glycosidases"/>
    <property type="match status" value="3"/>
</dbReference>
<evidence type="ECO:0000313" key="4">
    <source>
        <dbReference type="EMBL" id="MFH4980202.1"/>
    </source>
</evidence>
<dbReference type="AlphaFoldDB" id="A0ABD6ELX5"/>
<proteinExistence type="predicted"/>
<dbReference type="InterPro" id="IPR031984">
    <property type="entry name" value="SLC3A2_N"/>
</dbReference>